<dbReference type="SMART" id="SM00248">
    <property type="entry name" value="ANK"/>
    <property type="match status" value="7"/>
</dbReference>
<dbReference type="PANTHER" id="PTHR24198">
    <property type="entry name" value="ANKYRIN REPEAT AND PROTEIN KINASE DOMAIN-CONTAINING PROTEIN"/>
    <property type="match status" value="1"/>
</dbReference>
<dbReference type="PROSITE" id="PS50088">
    <property type="entry name" value="ANK_REPEAT"/>
    <property type="match status" value="4"/>
</dbReference>
<sequence>MMPSSSSVLTLLYKYLQDDKLVEFVTLLRTSDTDTRQLAVNLKPDSTGNTLFFTACQMSKLPFVVHMLSECSPDLEMPGLCTKDDHISLHYATPLWLAAFSGNSPLAQLLICHRAEVNAISSSGSTPIMAACSGGQLGVVFLLVANGADIHRKTSLGITCLMMSTQHPEIAQLLIRCGARVNDADCLGNTALHYAAEVGCINTVKVLIEMGANPLIQNLDKCNVILTAAKARNEHIVEYLLAVRSPKTSDIITAYLVLGAMTIVLEDNYAEGVRHWQKAIALHKLTPTYVHTFKLKKSTLAECFNKNDLEIPQEGLVHITEDSNKLNLQALIICERQYGPKNQNFINLLMYRGAVCADKDQFTQALRFWKLAYTLQLEKLMNWKHIDSKHLYMFELFHASVLKTVEYIVQTLFHHWKFQDIYNVKVDHPLVPETLTRDLVQQVVCHIEKILSNHSESVSHVTFLARSCLCMLFIYLHMYPASIRSTQIGLHLRRLIRLNPRGDLSETLLHMCLDIHLLDSMDINHHMKRHWPSCEMVDILLLLGANPHARDLDGNTVLHKAVLLHSKEHGLTSELITTLLKRGVHLDQVNHKGQTALDLLSPGDGLRQVDTMFSLQCLAARTVATYKLSYIGEVPRDLYSFIELHAS</sequence>
<evidence type="ECO:0000256" key="1">
    <source>
        <dbReference type="ARBA" id="ARBA00022737"/>
    </source>
</evidence>
<evidence type="ECO:0000313" key="5">
    <source>
        <dbReference type="RefSeq" id="XP_055895282.1"/>
    </source>
</evidence>
<feature type="repeat" description="ANK" evidence="3">
    <location>
        <begin position="90"/>
        <end position="122"/>
    </location>
</feature>
<dbReference type="OrthoDB" id="6072608at2759"/>
<dbReference type="InterPro" id="IPR036770">
    <property type="entry name" value="Ankyrin_rpt-contain_sf"/>
</dbReference>
<dbReference type="Pfam" id="PF00023">
    <property type="entry name" value="Ank"/>
    <property type="match status" value="1"/>
</dbReference>
<dbReference type="AlphaFoldDB" id="A0A9W3B730"/>
<feature type="repeat" description="ANK" evidence="3">
    <location>
        <begin position="123"/>
        <end position="155"/>
    </location>
</feature>
<feature type="repeat" description="ANK" evidence="3">
    <location>
        <begin position="187"/>
        <end position="219"/>
    </location>
</feature>
<protein>
    <submittedName>
        <fullName evidence="5">Protein fem-1 homolog C-like</fullName>
    </submittedName>
</protein>
<dbReference type="SUPFAM" id="SSF48403">
    <property type="entry name" value="Ankyrin repeat"/>
    <property type="match status" value="2"/>
</dbReference>
<dbReference type="InterPro" id="IPR002110">
    <property type="entry name" value="Ankyrin_rpt"/>
</dbReference>
<accession>A0A9W3B730</accession>
<dbReference type="GeneID" id="106072476"/>
<dbReference type="OMA" id="NEHIVEY"/>
<feature type="repeat" description="ANK" evidence="3">
    <location>
        <begin position="553"/>
        <end position="591"/>
    </location>
</feature>
<keyword evidence="4" id="KW-1185">Reference proteome</keyword>
<keyword evidence="1" id="KW-0677">Repeat</keyword>
<organism evidence="4 5">
    <name type="scientific">Biomphalaria glabrata</name>
    <name type="common">Bloodfluke planorb</name>
    <name type="synonym">Freshwater snail</name>
    <dbReference type="NCBI Taxonomy" id="6526"/>
    <lineage>
        <taxon>Eukaryota</taxon>
        <taxon>Metazoa</taxon>
        <taxon>Spiralia</taxon>
        <taxon>Lophotrochozoa</taxon>
        <taxon>Mollusca</taxon>
        <taxon>Gastropoda</taxon>
        <taxon>Heterobranchia</taxon>
        <taxon>Euthyneura</taxon>
        <taxon>Panpulmonata</taxon>
        <taxon>Hygrophila</taxon>
        <taxon>Lymnaeoidea</taxon>
        <taxon>Planorbidae</taxon>
        <taxon>Biomphalaria</taxon>
    </lineage>
</organism>
<dbReference type="Proteomes" id="UP001165740">
    <property type="component" value="Chromosome 1"/>
</dbReference>
<gene>
    <name evidence="5" type="primary">LOC106072476</name>
</gene>
<dbReference type="Gene3D" id="1.25.40.20">
    <property type="entry name" value="Ankyrin repeat-containing domain"/>
    <property type="match status" value="3"/>
</dbReference>
<proteinExistence type="predicted"/>
<evidence type="ECO:0000256" key="2">
    <source>
        <dbReference type="ARBA" id="ARBA00023043"/>
    </source>
</evidence>
<name>A0A9W3B730_BIOGL</name>
<evidence type="ECO:0000256" key="3">
    <source>
        <dbReference type="PROSITE-ProRule" id="PRU00023"/>
    </source>
</evidence>
<dbReference type="RefSeq" id="XP_055895282.1">
    <property type="nucleotide sequence ID" value="XM_056039307.1"/>
</dbReference>
<keyword evidence="2 3" id="KW-0040">ANK repeat</keyword>
<dbReference type="PANTHER" id="PTHR24198:SF165">
    <property type="entry name" value="ANKYRIN REPEAT-CONTAINING PROTEIN-RELATED"/>
    <property type="match status" value="1"/>
</dbReference>
<evidence type="ECO:0000313" key="4">
    <source>
        <dbReference type="Proteomes" id="UP001165740"/>
    </source>
</evidence>
<dbReference type="Pfam" id="PF12796">
    <property type="entry name" value="Ank_2"/>
    <property type="match status" value="1"/>
</dbReference>
<reference evidence="5" key="1">
    <citation type="submission" date="2025-08" db="UniProtKB">
        <authorList>
            <consortium name="RefSeq"/>
        </authorList>
    </citation>
    <scope>IDENTIFICATION</scope>
</reference>
<dbReference type="PROSITE" id="PS50297">
    <property type="entry name" value="ANK_REP_REGION"/>
    <property type="match status" value="2"/>
</dbReference>